<dbReference type="EMBL" id="CP036273">
    <property type="protein sequence ID" value="QDU23829.1"/>
    <property type="molecule type" value="Genomic_DNA"/>
</dbReference>
<sequence length="381" mass="40390">MTRLRMMRPLLLTAAVVVVVGSLLGARLLGPGGGGGTDSSVKSPAPPAAKDTIGTVVIGDADSDPPPARYGLPPVLQSGQVAEVFVKQGDTVKVGEKLYKFDSRPLERKLAEAEAAVGTARAKLAEAQGEADLHATYVVLAEQDVKAAQRSVELAFQARQVAEWNKKDSYSRQGIEAARWPELLKNDADLFKLYTDHAKTEIASELAKAKLGAVKSAQDKKLAKVVAVAEAVVKQAESNVEEAKSAVDMCTVTARRDGTVERVSVSPGDVMGISSVVPALVLIPSGPRVVRARVEAEFASKIGPNQIGRQVTIQDFTDPKVTWQGKVRGLGGSFLPRRANEGAIVTNETRSLEVVVEVLDAAPPGKPPLRVGQQVRVTFAP</sequence>
<keyword evidence="2" id="KW-0175">Coiled coil</keyword>
<dbReference type="Proteomes" id="UP000319576">
    <property type="component" value="Chromosome"/>
</dbReference>
<reference evidence="3 4" key="1">
    <citation type="submission" date="2019-02" db="EMBL/GenBank/DDBJ databases">
        <title>Deep-cultivation of Planctomycetes and their phenomic and genomic characterization uncovers novel biology.</title>
        <authorList>
            <person name="Wiegand S."/>
            <person name="Jogler M."/>
            <person name="Boedeker C."/>
            <person name="Pinto D."/>
            <person name="Vollmers J."/>
            <person name="Rivas-Marin E."/>
            <person name="Kohn T."/>
            <person name="Peeters S.H."/>
            <person name="Heuer A."/>
            <person name="Rast P."/>
            <person name="Oberbeckmann S."/>
            <person name="Bunk B."/>
            <person name="Jeske O."/>
            <person name="Meyerdierks A."/>
            <person name="Storesund J.E."/>
            <person name="Kallscheuer N."/>
            <person name="Luecker S."/>
            <person name="Lage O.M."/>
            <person name="Pohl T."/>
            <person name="Merkel B.J."/>
            <person name="Hornburger P."/>
            <person name="Mueller R.-W."/>
            <person name="Bruemmer F."/>
            <person name="Labrenz M."/>
            <person name="Spormann A.M."/>
            <person name="Op den Camp H."/>
            <person name="Overmann J."/>
            <person name="Amann R."/>
            <person name="Jetten M.S.M."/>
            <person name="Mascher T."/>
            <person name="Medema M.H."/>
            <person name="Devos D.P."/>
            <person name="Kaster A.-K."/>
            <person name="Ovreas L."/>
            <person name="Rohde M."/>
            <person name="Galperin M.Y."/>
            <person name="Jogler C."/>
        </authorList>
    </citation>
    <scope>NUCLEOTIDE SEQUENCE [LARGE SCALE GENOMIC DNA]</scope>
    <source>
        <strain evidence="3 4">ETA_A1</strain>
    </source>
</reference>
<dbReference type="GO" id="GO:0030313">
    <property type="term" value="C:cell envelope"/>
    <property type="evidence" value="ECO:0007669"/>
    <property type="project" value="UniProtKB-SubCell"/>
</dbReference>
<proteinExistence type="predicted"/>
<dbReference type="RefSeq" id="WP_145244046.1">
    <property type="nucleotide sequence ID" value="NZ_CP036273.1"/>
</dbReference>
<comment type="subcellular location">
    <subcellularLocation>
        <location evidence="1">Cell envelope</location>
    </subcellularLocation>
</comment>
<gene>
    <name evidence="3" type="primary">mdtN</name>
    <name evidence="3" type="ORF">ETAA1_58370</name>
</gene>
<name>A0A517Y266_9BACT</name>
<dbReference type="OrthoDB" id="274586at2"/>
<evidence type="ECO:0000256" key="1">
    <source>
        <dbReference type="ARBA" id="ARBA00004196"/>
    </source>
</evidence>
<dbReference type="InterPro" id="IPR050465">
    <property type="entry name" value="UPF0194_transport"/>
</dbReference>
<accession>A0A517Y266</accession>
<dbReference type="PANTHER" id="PTHR32347">
    <property type="entry name" value="EFFLUX SYSTEM COMPONENT YKNX-RELATED"/>
    <property type="match status" value="1"/>
</dbReference>
<evidence type="ECO:0000256" key="2">
    <source>
        <dbReference type="ARBA" id="ARBA00023054"/>
    </source>
</evidence>
<dbReference type="AlphaFoldDB" id="A0A517Y266"/>
<organism evidence="3 4">
    <name type="scientific">Urbifossiella limnaea</name>
    <dbReference type="NCBI Taxonomy" id="2528023"/>
    <lineage>
        <taxon>Bacteria</taxon>
        <taxon>Pseudomonadati</taxon>
        <taxon>Planctomycetota</taxon>
        <taxon>Planctomycetia</taxon>
        <taxon>Gemmatales</taxon>
        <taxon>Gemmataceae</taxon>
        <taxon>Urbifossiella</taxon>
    </lineage>
</organism>
<keyword evidence="4" id="KW-1185">Reference proteome</keyword>
<dbReference type="PANTHER" id="PTHR32347:SF23">
    <property type="entry name" value="BLL5650 PROTEIN"/>
    <property type="match status" value="1"/>
</dbReference>
<evidence type="ECO:0000313" key="3">
    <source>
        <dbReference type="EMBL" id="QDU23829.1"/>
    </source>
</evidence>
<protein>
    <submittedName>
        <fullName evidence="3">Multidrug resistance protein MdtN</fullName>
    </submittedName>
</protein>
<dbReference type="Gene3D" id="1.10.287.470">
    <property type="entry name" value="Helix hairpin bin"/>
    <property type="match status" value="2"/>
</dbReference>
<evidence type="ECO:0000313" key="4">
    <source>
        <dbReference type="Proteomes" id="UP000319576"/>
    </source>
</evidence>
<dbReference type="KEGG" id="uli:ETAA1_58370"/>
<dbReference type="Gene3D" id="2.40.50.100">
    <property type="match status" value="2"/>
</dbReference>
<dbReference type="SUPFAM" id="SSF111369">
    <property type="entry name" value="HlyD-like secretion proteins"/>
    <property type="match status" value="2"/>
</dbReference>